<dbReference type="EMBL" id="CP025746">
    <property type="protein sequence ID" value="QAA35026.1"/>
    <property type="molecule type" value="Genomic_DNA"/>
</dbReference>
<dbReference type="RefSeq" id="WP_128215720.1">
    <property type="nucleotide sequence ID" value="NZ_CP025746.1"/>
</dbReference>
<evidence type="ECO:0008006" key="4">
    <source>
        <dbReference type="Google" id="ProtNLM"/>
    </source>
</evidence>
<sequence>MNLTTIIIEVASIIYIIFGLLVLFSKGLRKNVERSNAKDMNGYIAFNGKFNLVLGIIGVFIGLLDYFFPSLTKVWIGLFLIIMLGSSVIQAKVSRQFVK</sequence>
<proteinExistence type="predicted"/>
<dbReference type="AlphaFoldDB" id="A0A410E142"/>
<keyword evidence="3" id="KW-1185">Reference proteome</keyword>
<dbReference type="OrthoDB" id="1933933at2"/>
<dbReference type="Proteomes" id="UP000286268">
    <property type="component" value="Chromosome"/>
</dbReference>
<evidence type="ECO:0000256" key="1">
    <source>
        <dbReference type="SAM" id="Phobius"/>
    </source>
</evidence>
<feature type="transmembrane region" description="Helical" evidence="1">
    <location>
        <begin position="6"/>
        <end position="25"/>
    </location>
</feature>
<keyword evidence="1" id="KW-1133">Transmembrane helix</keyword>
<dbReference type="KEGG" id="cmah:C1I91_27135"/>
<accession>A0A410E142</accession>
<protein>
    <recommendedName>
        <fullName evidence="4">DUF3784 domain-containing protein</fullName>
    </recommendedName>
</protein>
<name>A0A410E142_9CLOT</name>
<gene>
    <name evidence="2" type="ORF">C1I91_27135</name>
</gene>
<organism evidence="2 3">
    <name type="scientific">Clostridium manihotivorum</name>
    <dbReference type="NCBI Taxonomy" id="2320868"/>
    <lineage>
        <taxon>Bacteria</taxon>
        <taxon>Bacillati</taxon>
        <taxon>Bacillota</taxon>
        <taxon>Clostridia</taxon>
        <taxon>Eubacteriales</taxon>
        <taxon>Clostridiaceae</taxon>
        <taxon>Clostridium</taxon>
    </lineage>
</organism>
<keyword evidence="1" id="KW-0472">Membrane</keyword>
<evidence type="ECO:0000313" key="2">
    <source>
        <dbReference type="EMBL" id="QAA35026.1"/>
    </source>
</evidence>
<feature type="transmembrane region" description="Helical" evidence="1">
    <location>
        <begin position="74"/>
        <end position="93"/>
    </location>
</feature>
<keyword evidence="1" id="KW-0812">Transmembrane</keyword>
<feature type="transmembrane region" description="Helical" evidence="1">
    <location>
        <begin position="46"/>
        <end position="68"/>
    </location>
</feature>
<reference evidence="2 3" key="1">
    <citation type="submission" date="2018-01" db="EMBL/GenBank/DDBJ databases">
        <title>Genome Sequencing and Assembly of Anaerobacter polyendosporus strain CT4.</title>
        <authorList>
            <person name="Tachaapaikoon C."/>
            <person name="Sutheeworapong S."/>
            <person name="Jenjaroenpun P."/>
            <person name="Wongsurawat T."/>
            <person name="Nookeaw I."/>
            <person name="Cheawchanlertfa P."/>
            <person name="Kosugi A."/>
            <person name="Cheevadhanarak S."/>
            <person name="Ratanakhanokchai K."/>
        </authorList>
    </citation>
    <scope>NUCLEOTIDE SEQUENCE [LARGE SCALE GENOMIC DNA]</scope>
    <source>
        <strain evidence="2 3">CT4</strain>
    </source>
</reference>
<evidence type="ECO:0000313" key="3">
    <source>
        <dbReference type="Proteomes" id="UP000286268"/>
    </source>
</evidence>